<dbReference type="Pfam" id="PF00106">
    <property type="entry name" value="adh_short"/>
    <property type="match status" value="1"/>
</dbReference>
<dbReference type="PANTHER" id="PTHR44229:SF8">
    <property type="entry name" value="ALCOHOL DEHYDROGENASE-RELATED"/>
    <property type="match status" value="1"/>
</dbReference>
<evidence type="ECO:0000313" key="5">
    <source>
        <dbReference type="RefSeq" id="XP_011496896.1"/>
    </source>
</evidence>
<dbReference type="KEGG" id="csol:105361419"/>
<keyword evidence="2" id="KW-0560">Oxidoreductase</keyword>
<gene>
    <name evidence="5" type="primary">LOC105361419</name>
</gene>
<evidence type="ECO:0000256" key="3">
    <source>
        <dbReference type="RuleBase" id="RU000363"/>
    </source>
</evidence>
<organism evidence="4 5">
    <name type="scientific">Ceratosolen solmsi marchali</name>
    <dbReference type="NCBI Taxonomy" id="326594"/>
    <lineage>
        <taxon>Eukaryota</taxon>
        <taxon>Metazoa</taxon>
        <taxon>Ecdysozoa</taxon>
        <taxon>Arthropoda</taxon>
        <taxon>Hexapoda</taxon>
        <taxon>Insecta</taxon>
        <taxon>Pterygota</taxon>
        <taxon>Neoptera</taxon>
        <taxon>Endopterygota</taxon>
        <taxon>Hymenoptera</taxon>
        <taxon>Apocrita</taxon>
        <taxon>Proctotrupomorpha</taxon>
        <taxon>Chalcidoidea</taxon>
        <taxon>Agaonidae</taxon>
        <taxon>Agaoninae</taxon>
        <taxon>Ceratosolen</taxon>
    </lineage>
</organism>
<reference evidence="5" key="1">
    <citation type="submission" date="2025-08" db="UniProtKB">
        <authorList>
            <consortium name="RefSeq"/>
        </authorList>
    </citation>
    <scope>IDENTIFICATION</scope>
</reference>
<comment type="similarity">
    <text evidence="1 3">Belongs to the short-chain dehydrogenases/reductases (SDR) family.</text>
</comment>
<keyword evidence="4" id="KW-1185">Reference proteome</keyword>
<dbReference type="InterPro" id="IPR002347">
    <property type="entry name" value="SDR_fam"/>
</dbReference>
<dbReference type="AlphaFoldDB" id="A0AAJ6YF41"/>
<protein>
    <submittedName>
        <fullName evidence="5">15-hydroxyprostaglandin dehydrogenase [NAD(+)]-like</fullName>
    </submittedName>
</protein>
<dbReference type="PRINTS" id="PR00080">
    <property type="entry name" value="SDRFAMILY"/>
</dbReference>
<evidence type="ECO:0000256" key="1">
    <source>
        <dbReference type="ARBA" id="ARBA00006484"/>
    </source>
</evidence>
<evidence type="ECO:0000313" key="4">
    <source>
        <dbReference type="Proteomes" id="UP000695007"/>
    </source>
</evidence>
<dbReference type="PRINTS" id="PR01167">
    <property type="entry name" value="INSADHFAMILY"/>
</dbReference>
<dbReference type="Gene3D" id="3.40.50.720">
    <property type="entry name" value="NAD(P)-binding Rossmann-like Domain"/>
    <property type="match status" value="1"/>
</dbReference>
<dbReference type="InterPro" id="IPR036291">
    <property type="entry name" value="NAD(P)-bd_dom_sf"/>
</dbReference>
<accession>A0AAJ6YF41</accession>
<dbReference type="GO" id="GO:0005737">
    <property type="term" value="C:cytoplasm"/>
    <property type="evidence" value="ECO:0007669"/>
    <property type="project" value="TreeGrafter"/>
</dbReference>
<dbReference type="RefSeq" id="XP_011496896.1">
    <property type="nucleotide sequence ID" value="XM_011498594.1"/>
</dbReference>
<proteinExistence type="inferred from homology"/>
<dbReference type="SUPFAM" id="SSF51735">
    <property type="entry name" value="NAD(P)-binding Rossmann-fold domains"/>
    <property type="match status" value="1"/>
</dbReference>
<dbReference type="GeneID" id="105361419"/>
<dbReference type="Proteomes" id="UP000695007">
    <property type="component" value="Unplaced"/>
</dbReference>
<dbReference type="GO" id="GO:0016616">
    <property type="term" value="F:oxidoreductase activity, acting on the CH-OH group of donors, NAD or NADP as acceptor"/>
    <property type="evidence" value="ECO:0007669"/>
    <property type="project" value="TreeGrafter"/>
</dbReference>
<sequence length="259" mass="28854">MQMKDKRAIIVGASNGLGMIFSKELLRNGVARVIIFDLNEAVGKLQANKLNEEFGRDRMIFIKCDITKSSEFDVIFKEAINILGGLDIIINNSGTINEVNFHRAIDNNVTAVFRSNMMSVQQMGKDFGGKGGVIVNVASVLGLEAFPQLPIYSATNHAVIAFSRSYSLPYHYQRTGVRIIVLCQGLTESSMLENLKKNEFIPRPDDLSEIIKDIHPQRAESAAHALVYVIRCAQNGSIWITEDGKPVYEIQMYNTLPTK</sequence>
<dbReference type="PANTHER" id="PTHR44229">
    <property type="entry name" value="15-HYDROXYPROSTAGLANDIN DEHYDROGENASE [NAD(+)]"/>
    <property type="match status" value="1"/>
</dbReference>
<evidence type="ECO:0000256" key="2">
    <source>
        <dbReference type="ARBA" id="ARBA00023002"/>
    </source>
</evidence>
<name>A0AAJ6YF41_9HYME</name>